<name>A0ABN3LP55_9ACTN</name>
<proteinExistence type="predicted"/>
<evidence type="ECO:0008006" key="4">
    <source>
        <dbReference type="Google" id="ProtNLM"/>
    </source>
</evidence>
<evidence type="ECO:0000313" key="2">
    <source>
        <dbReference type="EMBL" id="GAA2485535.1"/>
    </source>
</evidence>
<feature type="compositionally biased region" description="Pro residues" evidence="1">
    <location>
        <begin position="324"/>
        <end position="333"/>
    </location>
</feature>
<sequence length="407" mass="42335">MLLKAARATLKQGTTDVVEADAVHSVVYDVPLTGSAAPHKMGAADVKAWGQTDLPTDATAVFPPDSVPSSNSGSALAAGDYRRASVHYLSASARKVNTAAPGGHISTTEYDRFGNTVRELSAANRALALGLSADATAVQADLGIGSLPSAERAELLSTRSVHNSTGTRELEGFGPLHRVTLTQDLKSGTATLVAAGTSVTARAWTVAEYDTGRPTDRSATIADQVTKRTVGAQVREHPSVHAERRVSETVYDWAKGLPLKEIQDPAGLAITTTTEYDSQGRETKNIAPGGTGTDAATTVTTYWSATGTPAPAPVPAGRSGPTWCAPPAPPVPSPAAEAIPPSAPPGPPSTTGGVTPRRSRRWRTERPAPSPTPMTRLAGPPRSRLRIPRDRPSPMSPPSTTPPPDAR</sequence>
<gene>
    <name evidence="2" type="ORF">GCM10010393_15700</name>
</gene>
<organism evidence="2 3">
    <name type="scientific">Streptomyces gobitricini</name>
    <dbReference type="NCBI Taxonomy" id="68211"/>
    <lineage>
        <taxon>Bacteria</taxon>
        <taxon>Bacillati</taxon>
        <taxon>Actinomycetota</taxon>
        <taxon>Actinomycetes</taxon>
        <taxon>Kitasatosporales</taxon>
        <taxon>Streptomycetaceae</taxon>
        <taxon>Streptomyces</taxon>
    </lineage>
</organism>
<feature type="region of interest" description="Disordered" evidence="1">
    <location>
        <begin position="275"/>
        <end position="407"/>
    </location>
</feature>
<protein>
    <recommendedName>
        <fullName evidence="4">YD repeat-containing protein</fullName>
    </recommendedName>
</protein>
<evidence type="ECO:0000313" key="3">
    <source>
        <dbReference type="Proteomes" id="UP001499942"/>
    </source>
</evidence>
<reference evidence="2 3" key="1">
    <citation type="journal article" date="2019" name="Int. J. Syst. Evol. Microbiol.">
        <title>The Global Catalogue of Microorganisms (GCM) 10K type strain sequencing project: providing services to taxonomists for standard genome sequencing and annotation.</title>
        <authorList>
            <consortium name="The Broad Institute Genomics Platform"/>
            <consortium name="The Broad Institute Genome Sequencing Center for Infectious Disease"/>
            <person name="Wu L."/>
            <person name="Ma J."/>
        </authorList>
    </citation>
    <scope>NUCLEOTIDE SEQUENCE [LARGE SCALE GENOMIC DNA]</scope>
    <source>
        <strain evidence="2 3">JCM 5062</strain>
    </source>
</reference>
<keyword evidence="3" id="KW-1185">Reference proteome</keyword>
<feature type="compositionally biased region" description="Low complexity" evidence="1">
    <location>
        <begin position="293"/>
        <end position="323"/>
    </location>
</feature>
<dbReference type="EMBL" id="BAAASR010000007">
    <property type="protein sequence ID" value="GAA2485535.1"/>
    <property type="molecule type" value="Genomic_DNA"/>
</dbReference>
<feature type="compositionally biased region" description="Pro residues" evidence="1">
    <location>
        <begin position="394"/>
        <end position="407"/>
    </location>
</feature>
<accession>A0ABN3LP55</accession>
<dbReference type="Proteomes" id="UP001499942">
    <property type="component" value="Unassembled WGS sequence"/>
</dbReference>
<comment type="caution">
    <text evidence="2">The sequence shown here is derived from an EMBL/GenBank/DDBJ whole genome shotgun (WGS) entry which is preliminary data.</text>
</comment>
<evidence type="ECO:0000256" key="1">
    <source>
        <dbReference type="SAM" id="MobiDB-lite"/>
    </source>
</evidence>